<evidence type="ECO:0000256" key="11">
    <source>
        <dbReference type="SAM" id="Phobius"/>
    </source>
</evidence>
<organism evidence="13 14">
    <name type="scientific">Hyphomonas polymorpha PS728</name>
    <dbReference type="NCBI Taxonomy" id="1280954"/>
    <lineage>
        <taxon>Bacteria</taxon>
        <taxon>Pseudomonadati</taxon>
        <taxon>Pseudomonadota</taxon>
        <taxon>Alphaproteobacteria</taxon>
        <taxon>Hyphomonadales</taxon>
        <taxon>Hyphomonadaceae</taxon>
        <taxon>Hyphomonas</taxon>
    </lineage>
</organism>
<dbReference type="eggNOG" id="ENOG502ZIWH">
    <property type="taxonomic scope" value="Bacteria"/>
</dbReference>
<dbReference type="EMBL" id="ARYM01000006">
    <property type="protein sequence ID" value="KCZ99268.1"/>
    <property type="molecule type" value="Genomic_DNA"/>
</dbReference>
<reference evidence="13 14" key="1">
    <citation type="journal article" date="2014" name="Antonie Van Leeuwenhoek">
        <title>Hyphomonas beringensis sp. nov. and Hyphomonas chukchiensis sp. nov., isolated from surface seawater of the Bering Sea and Chukchi Sea.</title>
        <authorList>
            <person name="Li C."/>
            <person name="Lai Q."/>
            <person name="Li G."/>
            <person name="Dong C."/>
            <person name="Wang J."/>
            <person name="Liao Y."/>
            <person name="Shao Z."/>
        </authorList>
    </citation>
    <scope>NUCLEOTIDE SEQUENCE [LARGE SCALE GENOMIC DNA]</scope>
    <source>
        <strain evidence="13 14">PS728</strain>
    </source>
</reference>
<proteinExistence type="inferred from homology"/>
<dbReference type="InterPro" id="IPR045584">
    <property type="entry name" value="Pilin-like"/>
</dbReference>
<keyword evidence="14" id="KW-1185">Reference proteome</keyword>
<evidence type="ECO:0000259" key="12">
    <source>
        <dbReference type="Pfam" id="PF12019"/>
    </source>
</evidence>
<keyword evidence="5" id="KW-0997">Cell inner membrane</keyword>
<dbReference type="GO" id="GO:0015628">
    <property type="term" value="P:protein secretion by the type II secretion system"/>
    <property type="evidence" value="ECO:0007669"/>
    <property type="project" value="InterPro"/>
</dbReference>
<protein>
    <recommendedName>
        <fullName evidence="2">Type II secretion system protein H</fullName>
    </recommendedName>
    <alternativeName>
        <fullName evidence="10">General secretion pathway protein H</fullName>
    </alternativeName>
</protein>
<keyword evidence="6 11" id="KW-0812">Transmembrane</keyword>
<dbReference type="InterPro" id="IPR022346">
    <property type="entry name" value="T2SS_GspH"/>
</dbReference>
<evidence type="ECO:0000256" key="4">
    <source>
        <dbReference type="ARBA" id="ARBA00022481"/>
    </source>
</evidence>
<dbReference type="STRING" id="1280954.HPO_06853"/>
<evidence type="ECO:0000256" key="3">
    <source>
        <dbReference type="ARBA" id="ARBA00022475"/>
    </source>
</evidence>
<gene>
    <name evidence="13" type="ORF">HPO_06853</name>
</gene>
<keyword evidence="8 11" id="KW-0472">Membrane</keyword>
<dbReference type="AlphaFoldDB" id="A0A062VM59"/>
<evidence type="ECO:0000256" key="8">
    <source>
        <dbReference type="ARBA" id="ARBA00023136"/>
    </source>
</evidence>
<dbReference type="SUPFAM" id="SSF54523">
    <property type="entry name" value="Pili subunits"/>
    <property type="match status" value="1"/>
</dbReference>
<evidence type="ECO:0000256" key="9">
    <source>
        <dbReference type="ARBA" id="ARBA00025772"/>
    </source>
</evidence>
<evidence type="ECO:0000313" key="14">
    <source>
        <dbReference type="Proteomes" id="UP000027100"/>
    </source>
</evidence>
<keyword evidence="7 11" id="KW-1133">Transmembrane helix</keyword>
<keyword evidence="4" id="KW-0488">Methylation</keyword>
<evidence type="ECO:0000256" key="6">
    <source>
        <dbReference type="ARBA" id="ARBA00022692"/>
    </source>
</evidence>
<dbReference type="Proteomes" id="UP000027100">
    <property type="component" value="Unassembled WGS sequence"/>
</dbReference>
<name>A0A062VM59_9PROT</name>
<accession>A0A062VM59</accession>
<keyword evidence="3" id="KW-1003">Cell membrane</keyword>
<evidence type="ECO:0000313" key="13">
    <source>
        <dbReference type="EMBL" id="KCZ99268.1"/>
    </source>
</evidence>
<evidence type="ECO:0000256" key="7">
    <source>
        <dbReference type="ARBA" id="ARBA00022989"/>
    </source>
</evidence>
<dbReference type="GO" id="GO:0005886">
    <property type="term" value="C:plasma membrane"/>
    <property type="evidence" value="ECO:0007669"/>
    <property type="project" value="UniProtKB-SubCell"/>
</dbReference>
<dbReference type="Pfam" id="PF07963">
    <property type="entry name" value="N_methyl"/>
    <property type="match status" value="1"/>
</dbReference>
<feature type="domain" description="General secretion pathway GspH" evidence="12">
    <location>
        <begin position="57"/>
        <end position="153"/>
    </location>
</feature>
<comment type="similarity">
    <text evidence="9">Belongs to the GSP H family.</text>
</comment>
<feature type="transmembrane region" description="Helical" evidence="11">
    <location>
        <begin position="22"/>
        <end position="45"/>
    </location>
</feature>
<dbReference type="GO" id="GO:0015627">
    <property type="term" value="C:type II protein secretion system complex"/>
    <property type="evidence" value="ECO:0007669"/>
    <property type="project" value="InterPro"/>
</dbReference>
<dbReference type="PATRIC" id="fig|1280954.3.peg.1389"/>
<evidence type="ECO:0000256" key="10">
    <source>
        <dbReference type="ARBA" id="ARBA00030775"/>
    </source>
</evidence>
<dbReference type="InterPro" id="IPR012902">
    <property type="entry name" value="N_methyl_site"/>
</dbReference>
<dbReference type="NCBIfam" id="TIGR02532">
    <property type="entry name" value="IV_pilin_GFxxxE"/>
    <property type="match status" value="1"/>
</dbReference>
<sequence>MLRDAPHFATQSLRAPAGDPQAGLSLVEIMVTLSIIAVATTLILLTIPTRHVFKQESDQLREALEQAANRASITGQPVGLIVDGGGYSPAIWQNGAWRVLESHQLPKDISIRIDGRPPALLEKGGEPAPAVIFDPLGHTLPVAIELSRNGVLTSLTLLPDGNVEMDQR</sequence>
<dbReference type="Pfam" id="PF12019">
    <property type="entry name" value="GspH"/>
    <property type="match status" value="1"/>
</dbReference>
<evidence type="ECO:0000256" key="2">
    <source>
        <dbReference type="ARBA" id="ARBA00021549"/>
    </source>
</evidence>
<evidence type="ECO:0000256" key="1">
    <source>
        <dbReference type="ARBA" id="ARBA00004377"/>
    </source>
</evidence>
<dbReference type="Gene3D" id="3.55.40.10">
    <property type="entry name" value="minor pseudopilin epsh domain"/>
    <property type="match status" value="1"/>
</dbReference>
<comment type="caution">
    <text evidence="13">The sequence shown here is derived from an EMBL/GenBank/DDBJ whole genome shotgun (WGS) entry which is preliminary data.</text>
</comment>
<comment type="subcellular location">
    <subcellularLocation>
        <location evidence="1">Cell inner membrane</location>
        <topology evidence="1">Single-pass membrane protein</topology>
    </subcellularLocation>
</comment>
<dbReference type="PROSITE" id="PS00409">
    <property type="entry name" value="PROKAR_NTER_METHYL"/>
    <property type="match status" value="1"/>
</dbReference>
<evidence type="ECO:0000256" key="5">
    <source>
        <dbReference type="ARBA" id="ARBA00022519"/>
    </source>
</evidence>